<dbReference type="NCBIfam" id="TIGR00252">
    <property type="entry name" value="YraN family protein"/>
    <property type="match status" value="1"/>
</dbReference>
<dbReference type="RefSeq" id="WP_126780901.1">
    <property type="nucleotide sequence ID" value="NZ_PIQC01000003.1"/>
</dbReference>
<dbReference type="NCBIfam" id="NF009150">
    <property type="entry name" value="PRK12497.1-3"/>
    <property type="match status" value="1"/>
</dbReference>
<sequence>MQEVATGKRAELLTAEFLEKHNLTIICKNYRIDGGEIDIIAREGIYWVFCEVKYRQHENFAAVLEQIQPQQCRRIRHTARYYLLSNNIDEHTAAIRFDVIAIVGQPTRIEWFKDAF</sequence>
<dbReference type="AlphaFoldDB" id="A0A432Z1X5"/>
<dbReference type="HAMAP" id="MF_00048">
    <property type="entry name" value="UPF0102"/>
    <property type="match status" value="1"/>
</dbReference>
<organism evidence="3 4">
    <name type="scientific">Idiomarina ramblicola</name>
    <dbReference type="NCBI Taxonomy" id="263724"/>
    <lineage>
        <taxon>Bacteria</taxon>
        <taxon>Pseudomonadati</taxon>
        <taxon>Pseudomonadota</taxon>
        <taxon>Gammaproteobacteria</taxon>
        <taxon>Alteromonadales</taxon>
        <taxon>Idiomarinaceae</taxon>
        <taxon>Idiomarina</taxon>
    </lineage>
</organism>
<dbReference type="Pfam" id="PF02021">
    <property type="entry name" value="UPF0102"/>
    <property type="match status" value="1"/>
</dbReference>
<gene>
    <name evidence="3" type="ORF">CWI78_05145</name>
</gene>
<reference evidence="4" key="1">
    <citation type="journal article" date="2018" name="Front. Microbiol.">
        <title>Genome-Based Analysis Reveals the Taxonomy and Diversity of the Family Idiomarinaceae.</title>
        <authorList>
            <person name="Liu Y."/>
            <person name="Lai Q."/>
            <person name="Shao Z."/>
        </authorList>
    </citation>
    <scope>NUCLEOTIDE SEQUENCE [LARGE SCALE GENOMIC DNA]</scope>
    <source>
        <strain evidence="4">R22</strain>
    </source>
</reference>
<comment type="similarity">
    <text evidence="1 2">Belongs to the UPF0102 family.</text>
</comment>
<proteinExistence type="inferred from homology"/>
<dbReference type="Gene3D" id="3.40.1350.10">
    <property type="match status" value="1"/>
</dbReference>
<evidence type="ECO:0000256" key="2">
    <source>
        <dbReference type="HAMAP-Rule" id="MF_00048"/>
    </source>
</evidence>
<dbReference type="PANTHER" id="PTHR34039:SF1">
    <property type="entry name" value="UPF0102 PROTEIN YRAN"/>
    <property type="match status" value="1"/>
</dbReference>
<dbReference type="SUPFAM" id="SSF52980">
    <property type="entry name" value="Restriction endonuclease-like"/>
    <property type="match status" value="1"/>
</dbReference>
<dbReference type="InterPro" id="IPR011335">
    <property type="entry name" value="Restrct_endonuc-II-like"/>
</dbReference>
<evidence type="ECO:0000313" key="3">
    <source>
        <dbReference type="EMBL" id="RUO71902.1"/>
    </source>
</evidence>
<comment type="caution">
    <text evidence="3">The sequence shown here is derived from an EMBL/GenBank/DDBJ whole genome shotgun (WGS) entry which is preliminary data.</text>
</comment>
<dbReference type="InterPro" id="IPR011856">
    <property type="entry name" value="tRNA_endonuc-like_dom_sf"/>
</dbReference>
<dbReference type="GO" id="GO:0003676">
    <property type="term" value="F:nucleic acid binding"/>
    <property type="evidence" value="ECO:0007669"/>
    <property type="project" value="InterPro"/>
</dbReference>
<evidence type="ECO:0000256" key="1">
    <source>
        <dbReference type="ARBA" id="ARBA00006738"/>
    </source>
</evidence>
<name>A0A432Z1X5_9GAMM</name>
<evidence type="ECO:0000313" key="4">
    <source>
        <dbReference type="Proteomes" id="UP000288058"/>
    </source>
</evidence>
<dbReference type="OrthoDB" id="9794876at2"/>
<accession>A0A432Z1X5</accession>
<dbReference type="InterPro" id="IPR003509">
    <property type="entry name" value="UPF0102_YraN-like"/>
</dbReference>
<dbReference type="EMBL" id="PIQC01000003">
    <property type="protein sequence ID" value="RUO71902.1"/>
    <property type="molecule type" value="Genomic_DNA"/>
</dbReference>
<dbReference type="Proteomes" id="UP000288058">
    <property type="component" value="Unassembled WGS sequence"/>
</dbReference>
<dbReference type="PANTHER" id="PTHR34039">
    <property type="entry name" value="UPF0102 PROTEIN YRAN"/>
    <property type="match status" value="1"/>
</dbReference>
<protein>
    <recommendedName>
        <fullName evidence="2">UPF0102 protein CWI78_05145</fullName>
    </recommendedName>
</protein>
<keyword evidence="4" id="KW-1185">Reference proteome</keyword>